<gene>
    <name evidence="2" type="ORF">CPOL0286_LOCUS3067</name>
</gene>
<feature type="region of interest" description="Disordered" evidence="1">
    <location>
        <begin position="1"/>
        <end position="44"/>
    </location>
</feature>
<evidence type="ECO:0000313" key="2">
    <source>
        <dbReference type="EMBL" id="CAE2197713.1"/>
    </source>
</evidence>
<feature type="compositionally biased region" description="Polar residues" evidence="1">
    <location>
        <begin position="1"/>
        <end position="10"/>
    </location>
</feature>
<feature type="region of interest" description="Disordered" evidence="1">
    <location>
        <begin position="108"/>
        <end position="130"/>
    </location>
</feature>
<dbReference type="EMBL" id="HBKO01006370">
    <property type="protein sequence ID" value="CAE2197713.1"/>
    <property type="molecule type" value="Transcribed_RNA"/>
</dbReference>
<feature type="region of interest" description="Disordered" evidence="1">
    <location>
        <begin position="63"/>
        <end position="85"/>
    </location>
</feature>
<feature type="compositionally biased region" description="Low complexity" evidence="1">
    <location>
        <begin position="65"/>
        <end position="79"/>
    </location>
</feature>
<sequence length="216" mass="23213">MVSVQHNVLSEQRGPPRIGLDALIKPTKDHGQPNHHQDGHNDGSDFVVRANAPANAIGNVNQEPQAAAAQQRCQPAQGGTETGQGGARDEMLEIEAAQHFPPCELSVERFGGKAGDKNEAEQREQAERMDRKATAEEARNTQPVRHAAEAVLEQAVIAPIEGTRIARTLSPVVEALHVHPRHAAATAAGSEERTRFGFGALLQADAALRRLVEVHV</sequence>
<protein>
    <submittedName>
        <fullName evidence="2">Uncharacterized protein</fullName>
    </submittedName>
</protein>
<accession>A0A7S4HFM0</accession>
<organism evidence="2">
    <name type="scientific">Prymnesium polylepis</name>
    <dbReference type="NCBI Taxonomy" id="72548"/>
    <lineage>
        <taxon>Eukaryota</taxon>
        <taxon>Haptista</taxon>
        <taxon>Haptophyta</taxon>
        <taxon>Prymnesiophyceae</taxon>
        <taxon>Prymnesiales</taxon>
        <taxon>Prymnesiaceae</taxon>
        <taxon>Prymnesium</taxon>
    </lineage>
</organism>
<dbReference type="AlphaFoldDB" id="A0A7S4HFM0"/>
<proteinExistence type="predicted"/>
<feature type="compositionally biased region" description="Basic and acidic residues" evidence="1">
    <location>
        <begin position="26"/>
        <end position="43"/>
    </location>
</feature>
<reference evidence="2" key="1">
    <citation type="submission" date="2021-01" db="EMBL/GenBank/DDBJ databases">
        <authorList>
            <person name="Corre E."/>
            <person name="Pelletier E."/>
            <person name="Niang G."/>
            <person name="Scheremetjew M."/>
            <person name="Finn R."/>
            <person name="Kale V."/>
            <person name="Holt S."/>
            <person name="Cochrane G."/>
            <person name="Meng A."/>
            <person name="Brown T."/>
            <person name="Cohen L."/>
        </authorList>
    </citation>
    <scope>NUCLEOTIDE SEQUENCE</scope>
    <source>
        <strain evidence="2">UIO037</strain>
    </source>
</reference>
<evidence type="ECO:0000256" key="1">
    <source>
        <dbReference type="SAM" id="MobiDB-lite"/>
    </source>
</evidence>
<name>A0A7S4HFM0_9EUKA</name>